<dbReference type="GO" id="GO:0006950">
    <property type="term" value="P:response to stress"/>
    <property type="evidence" value="ECO:0007669"/>
    <property type="project" value="TreeGrafter"/>
</dbReference>
<sequence>MEPEQPAVHGGEQEQHQQRSAGEAEELRWFSALEQAFPALYSRLRNLISEYAHDIHPDLDSAGYVLLVQIRHRGPIRAVQLVELINIDKSAISRQVRLLLDLKLIERQSDPNDSRASLLIPTEEGARRVDQLQIARLRRFQATFPHIAELLESLLTERTAEGDSQ</sequence>
<organism evidence="3 4">
    <name type="scientific">Reticulibacter mediterranei</name>
    <dbReference type="NCBI Taxonomy" id="2778369"/>
    <lineage>
        <taxon>Bacteria</taxon>
        <taxon>Bacillati</taxon>
        <taxon>Chloroflexota</taxon>
        <taxon>Ktedonobacteria</taxon>
        <taxon>Ktedonobacterales</taxon>
        <taxon>Reticulibacteraceae</taxon>
        <taxon>Reticulibacter</taxon>
    </lineage>
</organism>
<dbReference type="GO" id="GO:0003700">
    <property type="term" value="F:DNA-binding transcription factor activity"/>
    <property type="evidence" value="ECO:0007669"/>
    <property type="project" value="InterPro"/>
</dbReference>
<protein>
    <recommendedName>
        <fullName evidence="2">HTH marR-type domain-containing protein</fullName>
    </recommendedName>
</protein>
<feature type="region of interest" description="Disordered" evidence="1">
    <location>
        <begin position="1"/>
        <end position="21"/>
    </location>
</feature>
<accession>A0A8J3IJ35</accession>
<dbReference type="EMBL" id="BNJK01000001">
    <property type="protein sequence ID" value="GHO92322.1"/>
    <property type="molecule type" value="Genomic_DNA"/>
</dbReference>
<evidence type="ECO:0000259" key="2">
    <source>
        <dbReference type="PROSITE" id="PS50995"/>
    </source>
</evidence>
<dbReference type="PANTHER" id="PTHR33164:SF57">
    <property type="entry name" value="MARR-FAMILY TRANSCRIPTIONAL REGULATOR"/>
    <property type="match status" value="1"/>
</dbReference>
<proteinExistence type="predicted"/>
<dbReference type="SMART" id="SM00347">
    <property type="entry name" value="HTH_MARR"/>
    <property type="match status" value="1"/>
</dbReference>
<evidence type="ECO:0000313" key="4">
    <source>
        <dbReference type="Proteomes" id="UP000597444"/>
    </source>
</evidence>
<dbReference type="RefSeq" id="WP_220203163.1">
    <property type="nucleotide sequence ID" value="NZ_BNJK01000001.1"/>
</dbReference>
<evidence type="ECO:0000313" key="3">
    <source>
        <dbReference type="EMBL" id="GHO92322.1"/>
    </source>
</evidence>
<dbReference type="PROSITE" id="PS50995">
    <property type="entry name" value="HTH_MARR_2"/>
    <property type="match status" value="1"/>
</dbReference>
<dbReference type="InterPro" id="IPR036390">
    <property type="entry name" value="WH_DNA-bd_sf"/>
</dbReference>
<dbReference type="Proteomes" id="UP000597444">
    <property type="component" value="Unassembled WGS sequence"/>
</dbReference>
<keyword evidence="4" id="KW-1185">Reference proteome</keyword>
<dbReference type="AlphaFoldDB" id="A0A8J3IJ35"/>
<dbReference type="SUPFAM" id="SSF46785">
    <property type="entry name" value="Winged helix' DNA-binding domain"/>
    <property type="match status" value="1"/>
</dbReference>
<reference evidence="3" key="1">
    <citation type="submission" date="2020-10" db="EMBL/GenBank/DDBJ databases">
        <title>Taxonomic study of unclassified bacteria belonging to the class Ktedonobacteria.</title>
        <authorList>
            <person name="Yabe S."/>
            <person name="Wang C.M."/>
            <person name="Zheng Y."/>
            <person name="Sakai Y."/>
            <person name="Cavaletti L."/>
            <person name="Monciardini P."/>
            <person name="Donadio S."/>
        </authorList>
    </citation>
    <scope>NUCLEOTIDE SEQUENCE</scope>
    <source>
        <strain evidence="3">ID150040</strain>
    </source>
</reference>
<gene>
    <name evidence="3" type="ORF">KSF_023700</name>
</gene>
<dbReference type="InterPro" id="IPR036388">
    <property type="entry name" value="WH-like_DNA-bd_sf"/>
</dbReference>
<dbReference type="InterPro" id="IPR039422">
    <property type="entry name" value="MarR/SlyA-like"/>
</dbReference>
<dbReference type="Pfam" id="PF01047">
    <property type="entry name" value="MarR"/>
    <property type="match status" value="1"/>
</dbReference>
<feature type="domain" description="HTH marR-type" evidence="2">
    <location>
        <begin position="26"/>
        <end position="165"/>
    </location>
</feature>
<comment type="caution">
    <text evidence="3">The sequence shown here is derived from an EMBL/GenBank/DDBJ whole genome shotgun (WGS) entry which is preliminary data.</text>
</comment>
<dbReference type="PANTHER" id="PTHR33164">
    <property type="entry name" value="TRANSCRIPTIONAL REGULATOR, MARR FAMILY"/>
    <property type="match status" value="1"/>
</dbReference>
<evidence type="ECO:0000256" key="1">
    <source>
        <dbReference type="SAM" id="MobiDB-lite"/>
    </source>
</evidence>
<dbReference type="Gene3D" id="1.10.10.10">
    <property type="entry name" value="Winged helix-like DNA-binding domain superfamily/Winged helix DNA-binding domain"/>
    <property type="match status" value="1"/>
</dbReference>
<name>A0A8J3IJ35_9CHLR</name>
<dbReference type="InterPro" id="IPR000835">
    <property type="entry name" value="HTH_MarR-typ"/>
</dbReference>